<dbReference type="EMBL" id="GBRH01271351">
    <property type="protein sequence ID" value="JAD26544.1"/>
    <property type="molecule type" value="Transcribed_RNA"/>
</dbReference>
<protein>
    <submittedName>
        <fullName evidence="1">Uncharacterized protein</fullName>
    </submittedName>
</protein>
<sequence>MYKQTTLISALTIGFEVQAFGKSDCTADFNQQCSLALANS</sequence>
<proteinExistence type="predicted"/>
<reference evidence="1" key="1">
    <citation type="submission" date="2014-09" db="EMBL/GenBank/DDBJ databases">
        <authorList>
            <person name="Magalhaes I.L.F."/>
            <person name="Oliveira U."/>
            <person name="Santos F.R."/>
            <person name="Vidigal T.H.D.A."/>
            <person name="Brescovit A.D."/>
            <person name="Santos A.J."/>
        </authorList>
    </citation>
    <scope>NUCLEOTIDE SEQUENCE</scope>
    <source>
        <tissue evidence="1">Shoot tissue taken approximately 20 cm above the soil surface</tissue>
    </source>
</reference>
<reference evidence="1" key="2">
    <citation type="journal article" date="2015" name="Data Brief">
        <title>Shoot transcriptome of the giant reed, Arundo donax.</title>
        <authorList>
            <person name="Barrero R.A."/>
            <person name="Guerrero F.D."/>
            <person name="Moolhuijzen P."/>
            <person name="Goolsby J.A."/>
            <person name="Tidwell J."/>
            <person name="Bellgard S.E."/>
            <person name="Bellgard M.I."/>
        </authorList>
    </citation>
    <scope>NUCLEOTIDE SEQUENCE</scope>
    <source>
        <tissue evidence="1">Shoot tissue taken approximately 20 cm above the soil surface</tissue>
    </source>
</reference>
<accession>A0A0A8YJ52</accession>
<organism evidence="1">
    <name type="scientific">Arundo donax</name>
    <name type="common">Giant reed</name>
    <name type="synonym">Donax arundinaceus</name>
    <dbReference type="NCBI Taxonomy" id="35708"/>
    <lineage>
        <taxon>Eukaryota</taxon>
        <taxon>Viridiplantae</taxon>
        <taxon>Streptophyta</taxon>
        <taxon>Embryophyta</taxon>
        <taxon>Tracheophyta</taxon>
        <taxon>Spermatophyta</taxon>
        <taxon>Magnoliopsida</taxon>
        <taxon>Liliopsida</taxon>
        <taxon>Poales</taxon>
        <taxon>Poaceae</taxon>
        <taxon>PACMAD clade</taxon>
        <taxon>Arundinoideae</taxon>
        <taxon>Arundineae</taxon>
        <taxon>Arundo</taxon>
    </lineage>
</organism>
<name>A0A0A8YJ52_ARUDO</name>
<evidence type="ECO:0000313" key="1">
    <source>
        <dbReference type="EMBL" id="JAD26544.1"/>
    </source>
</evidence>
<dbReference type="AlphaFoldDB" id="A0A0A8YJ52"/>